<dbReference type="STRING" id="1770053.SAMN05216551_1035"/>
<organism evidence="1 2">
    <name type="scientific">Chitinasiproducens palmae</name>
    <dbReference type="NCBI Taxonomy" id="1770053"/>
    <lineage>
        <taxon>Bacteria</taxon>
        <taxon>Pseudomonadati</taxon>
        <taxon>Pseudomonadota</taxon>
        <taxon>Betaproteobacteria</taxon>
        <taxon>Burkholderiales</taxon>
        <taxon>Burkholderiaceae</taxon>
        <taxon>Chitinasiproducens</taxon>
    </lineage>
</organism>
<accession>A0A1H2PLY5</accession>
<dbReference type="Proteomes" id="UP000243719">
    <property type="component" value="Unassembled WGS sequence"/>
</dbReference>
<name>A0A1H2PLY5_9BURK</name>
<reference evidence="2" key="1">
    <citation type="submission" date="2016-09" db="EMBL/GenBank/DDBJ databases">
        <authorList>
            <person name="Varghese N."/>
            <person name="Submissions S."/>
        </authorList>
    </citation>
    <scope>NUCLEOTIDE SEQUENCE [LARGE SCALE GENOMIC DNA]</scope>
    <source>
        <strain evidence="2">JS23</strain>
    </source>
</reference>
<evidence type="ECO:0000313" key="1">
    <source>
        <dbReference type="EMBL" id="SDV47431.1"/>
    </source>
</evidence>
<keyword evidence="2" id="KW-1185">Reference proteome</keyword>
<dbReference type="AlphaFoldDB" id="A0A1H2PLY5"/>
<proteinExistence type="predicted"/>
<protein>
    <submittedName>
        <fullName evidence="1">Uncharacterized protein</fullName>
    </submittedName>
</protein>
<gene>
    <name evidence="1" type="ORF">SAMN05216551_1035</name>
</gene>
<dbReference type="EMBL" id="FNLO01000003">
    <property type="protein sequence ID" value="SDV47431.1"/>
    <property type="molecule type" value="Genomic_DNA"/>
</dbReference>
<evidence type="ECO:0000313" key="2">
    <source>
        <dbReference type="Proteomes" id="UP000243719"/>
    </source>
</evidence>
<sequence>MVDAWFDGRTHVPKLVPEDVSVTVLSPAL</sequence>